<comment type="caution">
    <text evidence="1">The sequence shown here is derived from an EMBL/GenBank/DDBJ whole genome shotgun (WGS) entry which is preliminary data.</text>
</comment>
<dbReference type="RefSeq" id="WP_045066092.1">
    <property type="nucleotide sequence ID" value="NZ_CP131600.1"/>
</dbReference>
<reference evidence="1 2" key="1">
    <citation type="submission" date="2018-01" db="EMBL/GenBank/DDBJ databases">
        <title>Whole genome sequencing of Histamine producing bacteria.</title>
        <authorList>
            <person name="Butler K."/>
        </authorList>
    </citation>
    <scope>NUCLEOTIDE SEQUENCE [LARGE SCALE GENOMIC DNA]</scope>
    <source>
        <strain evidence="1 2">ATCC 25521</strain>
    </source>
</reference>
<keyword evidence="2" id="KW-1185">Reference proteome</keyword>
<dbReference type="EMBL" id="PYOI01000046">
    <property type="protein sequence ID" value="PSV78220.1"/>
    <property type="molecule type" value="Genomic_DNA"/>
</dbReference>
<dbReference type="Proteomes" id="UP000241566">
    <property type="component" value="Unassembled WGS sequence"/>
</dbReference>
<gene>
    <name evidence="1" type="ORF">CTM94_19630</name>
</gene>
<protein>
    <submittedName>
        <fullName evidence="1">Uncharacterized protein</fullName>
    </submittedName>
</protein>
<name>A0ABX5GAZ4_PHOLE</name>
<organism evidence="1 2">
    <name type="scientific">Photobacterium leiognathi</name>
    <dbReference type="NCBI Taxonomy" id="553611"/>
    <lineage>
        <taxon>Bacteria</taxon>
        <taxon>Pseudomonadati</taxon>
        <taxon>Pseudomonadota</taxon>
        <taxon>Gammaproteobacteria</taxon>
        <taxon>Vibrionales</taxon>
        <taxon>Vibrionaceae</taxon>
        <taxon>Photobacterium</taxon>
    </lineage>
</organism>
<proteinExistence type="predicted"/>
<sequence>MITKQNYDDVMTNMAKMVETTFNAENMMNISVTLSVFEDTEDAANWPDVTNQKDGYGNMDWKKIYDNQRNKSKHFMLSVHSSENHQNLAMLFAGHVSANDDDGSCVSLDYIERNSEAVELKGYAIVLAIKFAYVLAELISFKRVKVNNPARGLGSIYQKEMPNSEWVQYGKTNYIHAEL</sequence>
<accession>A0ABX5GAZ4</accession>
<evidence type="ECO:0000313" key="1">
    <source>
        <dbReference type="EMBL" id="PSV78220.1"/>
    </source>
</evidence>
<evidence type="ECO:0000313" key="2">
    <source>
        <dbReference type="Proteomes" id="UP000241566"/>
    </source>
</evidence>